<evidence type="ECO:0000256" key="3">
    <source>
        <dbReference type="ARBA" id="ARBA00012954"/>
    </source>
</evidence>
<dbReference type="Gene3D" id="1.20.5.100">
    <property type="entry name" value="Cytochrome c1, transmembrane anchor, C-terminal"/>
    <property type="match status" value="1"/>
</dbReference>
<dbReference type="PIRSF" id="PIRSF500134">
    <property type="entry name" value="UDPglc_DH_bac"/>
    <property type="match status" value="1"/>
</dbReference>
<dbReference type="Pfam" id="PF03721">
    <property type="entry name" value="UDPG_MGDP_dh_N"/>
    <property type="match status" value="1"/>
</dbReference>
<dbReference type="EC" id="1.1.1.22" evidence="3 7"/>
<feature type="binding site" evidence="10">
    <location>
        <position position="86"/>
    </location>
    <ligand>
        <name>NAD(+)</name>
        <dbReference type="ChEBI" id="CHEBI:57540"/>
    </ligand>
</feature>
<evidence type="ECO:0000256" key="8">
    <source>
        <dbReference type="PIRSR" id="PIRSR500134-1"/>
    </source>
</evidence>
<feature type="binding site" evidence="9">
    <location>
        <begin position="255"/>
        <end position="259"/>
    </location>
    <ligand>
        <name>substrate</name>
    </ligand>
</feature>
<dbReference type="SUPFAM" id="SSF51735">
    <property type="entry name" value="NAD(P)-binding Rossmann-fold domains"/>
    <property type="match status" value="1"/>
</dbReference>
<dbReference type="GO" id="GO:0003979">
    <property type="term" value="F:UDP-glucose 6-dehydrogenase activity"/>
    <property type="evidence" value="ECO:0007669"/>
    <property type="project" value="UniProtKB-EC"/>
</dbReference>
<comment type="similarity">
    <text evidence="2 7">Belongs to the UDP-glucose/GDP-mannose dehydrogenase family.</text>
</comment>
<evidence type="ECO:0000313" key="13">
    <source>
        <dbReference type="EMBL" id="MBX8643363.1"/>
    </source>
</evidence>
<reference evidence="12" key="1">
    <citation type="submission" date="2021-04" db="EMBL/GenBank/DDBJ databases">
        <title>Genomic insights into ecological role and evolution of a novel Thermoplasmata order Candidatus Sysuiplasmatales.</title>
        <authorList>
            <person name="Yuan Y."/>
        </authorList>
    </citation>
    <scope>NUCLEOTIDE SEQUENCE</scope>
    <source>
        <strain evidence="13">TUT19-bin139</strain>
        <strain evidence="12">YP2-bin.285</strain>
    </source>
</reference>
<feature type="domain" description="UDP-glucose/GDP-mannose dehydrogenase C-terminal" evidence="11">
    <location>
        <begin position="318"/>
        <end position="413"/>
    </location>
</feature>
<gene>
    <name evidence="12" type="ORF">J9259_04850</name>
    <name evidence="13" type="ORF">KIY12_01335</name>
</gene>
<feature type="binding site" evidence="9">
    <location>
        <position position="210"/>
    </location>
    <ligand>
        <name>substrate</name>
    </ligand>
</feature>
<feature type="binding site" evidence="9">
    <location>
        <position position="263"/>
    </location>
    <ligand>
        <name>substrate</name>
    </ligand>
</feature>
<name>A0A8J7YPE7_9ARCH</name>
<dbReference type="UniPathway" id="UPA00038">
    <property type="reaction ID" value="UER00491"/>
</dbReference>
<dbReference type="GO" id="GO:0000271">
    <property type="term" value="P:polysaccharide biosynthetic process"/>
    <property type="evidence" value="ECO:0007669"/>
    <property type="project" value="InterPro"/>
</dbReference>
<dbReference type="Gene3D" id="3.40.50.720">
    <property type="entry name" value="NAD(P)-binding Rossmann-like Domain"/>
    <property type="match status" value="2"/>
</dbReference>
<dbReference type="PANTHER" id="PTHR43750:SF3">
    <property type="entry name" value="UDP-GLUCOSE 6-DEHYDROGENASE TUAD"/>
    <property type="match status" value="1"/>
</dbReference>
<dbReference type="PROSITE" id="PS51257">
    <property type="entry name" value="PROKAR_LIPOPROTEIN"/>
    <property type="match status" value="1"/>
</dbReference>
<dbReference type="InterPro" id="IPR014027">
    <property type="entry name" value="UDP-Glc/GDP-Man_DH_C"/>
</dbReference>
<feature type="binding site" evidence="10">
    <location>
        <position position="124"/>
    </location>
    <ligand>
        <name>NAD(+)</name>
        <dbReference type="ChEBI" id="CHEBI:57540"/>
    </ligand>
</feature>
<dbReference type="InterPro" id="IPR028357">
    <property type="entry name" value="UDPglc_DH_bac"/>
</dbReference>
<keyword evidence="5 7" id="KW-0520">NAD</keyword>
<feature type="binding site" evidence="10">
    <location>
        <position position="35"/>
    </location>
    <ligand>
        <name>NAD(+)</name>
        <dbReference type="ChEBI" id="CHEBI:57540"/>
    </ligand>
</feature>
<feature type="binding site" evidence="9">
    <location>
        <begin position="158"/>
        <end position="161"/>
    </location>
    <ligand>
        <name>substrate</name>
    </ligand>
</feature>
<keyword evidence="4 7" id="KW-0560">Oxidoreductase</keyword>
<dbReference type="Pfam" id="PF03720">
    <property type="entry name" value="UDPG_MGDP_dh_C"/>
    <property type="match status" value="1"/>
</dbReference>
<evidence type="ECO:0000256" key="10">
    <source>
        <dbReference type="PIRSR" id="PIRSR500134-3"/>
    </source>
</evidence>
<dbReference type="PIRSF" id="PIRSF000124">
    <property type="entry name" value="UDPglc_GDPman_dh"/>
    <property type="match status" value="1"/>
</dbReference>
<feature type="binding site" evidence="10">
    <location>
        <position position="269"/>
    </location>
    <ligand>
        <name>NAD(+)</name>
        <dbReference type="ChEBI" id="CHEBI:57540"/>
    </ligand>
</feature>
<feature type="binding site" evidence="10">
    <location>
        <position position="161"/>
    </location>
    <ligand>
        <name>NAD(+)</name>
        <dbReference type="ChEBI" id="CHEBI:57540"/>
    </ligand>
</feature>
<dbReference type="InterPro" id="IPR001732">
    <property type="entry name" value="UDP-Glc/GDP-Man_DH_N"/>
</dbReference>
<comment type="caution">
    <text evidence="12">The sequence shown here is derived from an EMBL/GenBank/DDBJ whole genome shotgun (WGS) entry which is preliminary data.</text>
</comment>
<dbReference type="SUPFAM" id="SSF48179">
    <property type="entry name" value="6-phosphogluconate dehydrogenase C-terminal domain-like"/>
    <property type="match status" value="1"/>
</dbReference>
<dbReference type="GO" id="GO:0006065">
    <property type="term" value="P:UDP-glucuronate biosynthetic process"/>
    <property type="evidence" value="ECO:0007669"/>
    <property type="project" value="UniProtKB-UniPathway"/>
</dbReference>
<feature type="active site" description="Nucleophile" evidence="8">
    <location>
        <position position="266"/>
    </location>
</feature>
<evidence type="ECO:0000259" key="11">
    <source>
        <dbReference type="SMART" id="SM00984"/>
    </source>
</evidence>
<dbReference type="Proteomes" id="UP000750197">
    <property type="component" value="Unassembled WGS sequence"/>
</dbReference>
<organism evidence="12 14">
    <name type="scientific">Candidatus Sysuiplasma superficiale</name>
    <dbReference type="NCBI Taxonomy" id="2823368"/>
    <lineage>
        <taxon>Archaea</taxon>
        <taxon>Methanobacteriati</taxon>
        <taxon>Thermoplasmatota</taxon>
        <taxon>Thermoplasmata</taxon>
        <taxon>Candidatus Sysuiplasmatales</taxon>
        <taxon>Candidatus Sysuiplasmataceae</taxon>
        <taxon>Candidatus Sysuiplasma</taxon>
    </lineage>
</organism>
<dbReference type="SMART" id="SM00984">
    <property type="entry name" value="UDPG_MGDP_dh_C"/>
    <property type="match status" value="1"/>
</dbReference>
<proteinExistence type="inferred from homology"/>
<dbReference type="GO" id="GO:0051287">
    <property type="term" value="F:NAD binding"/>
    <property type="evidence" value="ECO:0007669"/>
    <property type="project" value="InterPro"/>
</dbReference>
<evidence type="ECO:0000313" key="14">
    <source>
        <dbReference type="Proteomes" id="UP000716004"/>
    </source>
</evidence>
<evidence type="ECO:0000256" key="4">
    <source>
        <dbReference type="ARBA" id="ARBA00023002"/>
    </source>
</evidence>
<dbReference type="InterPro" id="IPR014026">
    <property type="entry name" value="UDP-Glc/GDP-Man_DH_dimer"/>
</dbReference>
<dbReference type="NCBIfam" id="TIGR03026">
    <property type="entry name" value="NDP-sugDHase"/>
    <property type="match status" value="1"/>
</dbReference>
<dbReference type="PANTHER" id="PTHR43750">
    <property type="entry name" value="UDP-GLUCOSE 6-DEHYDROGENASE TUAD"/>
    <property type="match status" value="1"/>
</dbReference>
<evidence type="ECO:0000256" key="7">
    <source>
        <dbReference type="PIRNR" id="PIRNR000124"/>
    </source>
</evidence>
<evidence type="ECO:0000313" key="12">
    <source>
        <dbReference type="EMBL" id="MBX8631833.1"/>
    </source>
</evidence>
<evidence type="ECO:0000256" key="1">
    <source>
        <dbReference type="ARBA" id="ARBA00004701"/>
    </source>
</evidence>
<evidence type="ECO:0000256" key="5">
    <source>
        <dbReference type="ARBA" id="ARBA00023027"/>
    </source>
</evidence>
<dbReference type="SUPFAM" id="SSF52413">
    <property type="entry name" value="UDP-glucose/GDP-mannose dehydrogenase C-terminal domain"/>
    <property type="match status" value="1"/>
</dbReference>
<dbReference type="InterPro" id="IPR008927">
    <property type="entry name" value="6-PGluconate_DH-like_C_sf"/>
</dbReference>
<dbReference type="InterPro" id="IPR036220">
    <property type="entry name" value="UDP-Glc/GDP-Man_DH_C_sf"/>
</dbReference>
<dbReference type="InterPro" id="IPR017476">
    <property type="entry name" value="UDP-Glc/GDP-Man"/>
</dbReference>
<protein>
    <recommendedName>
        <fullName evidence="3 7">UDP-glucose 6-dehydrogenase</fullName>
        <ecNumber evidence="3 7">1.1.1.22</ecNumber>
    </recommendedName>
</protein>
<comment type="catalytic activity">
    <reaction evidence="6 7">
        <text>UDP-alpha-D-glucose + 2 NAD(+) + H2O = UDP-alpha-D-glucuronate + 2 NADH + 3 H(+)</text>
        <dbReference type="Rhea" id="RHEA:23596"/>
        <dbReference type="ChEBI" id="CHEBI:15377"/>
        <dbReference type="ChEBI" id="CHEBI:15378"/>
        <dbReference type="ChEBI" id="CHEBI:57540"/>
        <dbReference type="ChEBI" id="CHEBI:57945"/>
        <dbReference type="ChEBI" id="CHEBI:58052"/>
        <dbReference type="ChEBI" id="CHEBI:58885"/>
        <dbReference type="EC" id="1.1.1.22"/>
    </reaction>
</comment>
<comment type="pathway">
    <text evidence="1">Nucleotide-sugar biosynthesis; UDP-alpha-D-glucuronate biosynthesis; UDP-alpha-D-glucuronate from UDP-alpha-D-glucose: step 1/1.</text>
</comment>
<evidence type="ECO:0000256" key="2">
    <source>
        <dbReference type="ARBA" id="ARBA00006601"/>
    </source>
</evidence>
<feature type="binding site" evidence="9">
    <location>
        <position position="325"/>
    </location>
    <ligand>
        <name>substrate</name>
    </ligand>
</feature>
<dbReference type="InterPro" id="IPR036291">
    <property type="entry name" value="NAD(P)-bd_dom_sf"/>
</dbReference>
<dbReference type="Proteomes" id="UP000716004">
    <property type="component" value="Unassembled WGS sequence"/>
</dbReference>
<dbReference type="AlphaFoldDB" id="A0A8J7YPE7"/>
<feature type="binding site" evidence="10">
    <location>
        <position position="332"/>
    </location>
    <ligand>
        <name>NAD(+)</name>
        <dbReference type="ChEBI" id="CHEBI:57540"/>
    </ligand>
</feature>
<sequence length="421" mass="44947">MKISIVGSGYVGLVTGACLAKLGNSVVLIDVIEEKIQRINSRRPTVFEPGLDAVLSEAVGKGALRATADFSDGIGTTELTFICVGTPSRDDGSQDLTQVAGAAESIGSVLKEKSDYHSVVTKSTVVPGTTLKTVGPIVERASGKRAGVDFGLGMNPEFLKEGDAVNDFFRPDRVVIGAVDAKTRERLSELYSPLGVPVFHTDCTTAEMIKYSSNIFLAARVALVNELGNVSKALGIDVREVAKAVGMDRRIGPLFLKAGAGFGGSCFRKDASALSRKARELGVSTPIIDSVLMQNDAQPLRLVELLEGKLKIKGKRIAVLGLSFKPNSDDVRDAPSLKVVDALAVRGAYVVAYDPVASDNFRKLRPDIEYAKSARSAVNSSDAVVIVTEWEEFSDPMLYGTKPVIDGRGITKTENYEGVCW</sequence>
<dbReference type="Pfam" id="PF00984">
    <property type="entry name" value="UDPG_MGDP_dh"/>
    <property type="match status" value="1"/>
</dbReference>
<dbReference type="EMBL" id="JAHEAC010000005">
    <property type="protein sequence ID" value="MBX8643363.1"/>
    <property type="molecule type" value="Genomic_DNA"/>
</dbReference>
<dbReference type="EMBL" id="JAGVSJ010000009">
    <property type="protein sequence ID" value="MBX8631833.1"/>
    <property type="molecule type" value="Genomic_DNA"/>
</dbReference>
<accession>A0A8J7YPE7</accession>
<evidence type="ECO:0000256" key="9">
    <source>
        <dbReference type="PIRSR" id="PIRSR500134-2"/>
    </source>
</evidence>
<feature type="binding site" evidence="10">
    <location>
        <position position="30"/>
    </location>
    <ligand>
        <name>NAD(+)</name>
        <dbReference type="ChEBI" id="CHEBI:57540"/>
    </ligand>
</feature>
<evidence type="ECO:0000256" key="6">
    <source>
        <dbReference type="ARBA" id="ARBA00047473"/>
    </source>
</evidence>